<name>A0ABT8KKI4_9BACT</name>
<reference evidence="1" key="1">
    <citation type="submission" date="2023-06" db="EMBL/GenBank/DDBJ databases">
        <title>Genomic of Parafulvivirga corallium.</title>
        <authorList>
            <person name="Wang G."/>
        </authorList>
    </citation>
    <scope>NUCLEOTIDE SEQUENCE</scope>
    <source>
        <strain evidence="1">BMA10</strain>
    </source>
</reference>
<gene>
    <name evidence="1" type="ORF">QQ008_07585</name>
</gene>
<sequence length="141" mass="16295">MKRILIMICTAVVLLSNNGCTDPSDTAPSTFTSYFIHNKSDNDLLVRWYFSHDDAEELTIATDLREMIYGTGGITGRRGFLIQNFDEYDSLYFIVNDQIVSKYYEGVCNEAGNPLCANQYELIRDENIKKDRFIEYELVFE</sequence>
<protein>
    <submittedName>
        <fullName evidence="1">Uncharacterized protein</fullName>
    </submittedName>
</protein>
<dbReference type="RefSeq" id="WP_346751243.1">
    <property type="nucleotide sequence ID" value="NZ_JAUJEA010000002.1"/>
</dbReference>
<proteinExistence type="predicted"/>
<keyword evidence="2" id="KW-1185">Reference proteome</keyword>
<dbReference type="Proteomes" id="UP001172082">
    <property type="component" value="Unassembled WGS sequence"/>
</dbReference>
<evidence type="ECO:0000313" key="1">
    <source>
        <dbReference type="EMBL" id="MDN5201217.1"/>
    </source>
</evidence>
<accession>A0ABT8KKI4</accession>
<evidence type="ECO:0000313" key="2">
    <source>
        <dbReference type="Proteomes" id="UP001172082"/>
    </source>
</evidence>
<dbReference type="EMBL" id="JAUJEA010000002">
    <property type="protein sequence ID" value="MDN5201217.1"/>
    <property type="molecule type" value="Genomic_DNA"/>
</dbReference>
<comment type="caution">
    <text evidence="1">The sequence shown here is derived from an EMBL/GenBank/DDBJ whole genome shotgun (WGS) entry which is preliminary data.</text>
</comment>
<organism evidence="1 2">
    <name type="scientific">Splendidivirga corallicola</name>
    <dbReference type="NCBI Taxonomy" id="3051826"/>
    <lineage>
        <taxon>Bacteria</taxon>
        <taxon>Pseudomonadati</taxon>
        <taxon>Bacteroidota</taxon>
        <taxon>Cytophagia</taxon>
        <taxon>Cytophagales</taxon>
        <taxon>Splendidivirgaceae</taxon>
        <taxon>Splendidivirga</taxon>
    </lineage>
</organism>